<dbReference type="Proteomes" id="UP000095287">
    <property type="component" value="Unplaced"/>
</dbReference>
<reference evidence="2" key="1">
    <citation type="submission" date="2016-11" db="UniProtKB">
        <authorList>
            <consortium name="WormBaseParasite"/>
        </authorList>
    </citation>
    <scope>IDENTIFICATION</scope>
</reference>
<accession>A0A1I7XYN1</accession>
<evidence type="ECO:0000313" key="2">
    <source>
        <dbReference type="WBParaSite" id="L893_g10807.t1"/>
    </source>
</evidence>
<keyword evidence="1" id="KW-1185">Reference proteome</keyword>
<protein>
    <submittedName>
        <fullName evidence="2">F-box domain-containing protein</fullName>
    </submittedName>
</protein>
<dbReference type="WBParaSite" id="L893_g10807.t1">
    <property type="protein sequence ID" value="L893_g10807.t1"/>
    <property type="gene ID" value="L893_g10807"/>
</dbReference>
<sequence>MNSVPDAFLDDVCCQLDRSDLYCLKGTCSRWSSLAAIHHSRRRSLKVFLDVNREGNEVAVGSKELRNGSLDPKYDRISRIQVGCLSMDEPAKTSMECFKKKVLPILRSLTFDCDFSFTSNKSFHHADLADSTFSGLHDCSQLTRVYITGNYAGNCAEFIKHQISLGGLKELYLKGDVDWPADLQDALRLFVKSPNFEKLDVFASNLTIDIYMAIAFVERFLYEDLSRMTQLQGSPSFPLTWLKQLHRNKQKLNYTKPRGMIAQWTRSSGGKILAKHGNTLLITSY</sequence>
<evidence type="ECO:0000313" key="1">
    <source>
        <dbReference type="Proteomes" id="UP000095287"/>
    </source>
</evidence>
<dbReference type="AlphaFoldDB" id="A0A1I7XYN1"/>
<organism evidence="1 2">
    <name type="scientific">Steinernema glaseri</name>
    <dbReference type="NCBI Taxonomy" id="37863"/>
    <lineage>
        <taxon>Eukaryota</taxon>
        <taxon>Metazoa</taxon>
        <taxon>Ecdysozoa</taxon>
        <taxon>Nematoda</taxon>
        <taxon>Chromadorea</taxon>
        <taxon>Rhabditida</taxon>
        <taxon>Tylenchina</taxon>
        <taxon>Panagrolaimomorpha</taxon>
        <taxon>Strongyloidoidea</taxon>
        <taxon>Steinernematidae</taxon>
        <taxon>Steinernema</taxon>
    </lineage>
</organism>
<name>A0A1I7XYN1_9BILA</name>
<proteinExistence type="predicted"/>